<keyword evidence="3 9" id="KW-0808">Transferase</keyword>
<evidence type="ECO:0000256" key="6">
    <source>
        <dbReference type="ARBA" id="ARBA00023136"/>
    </source>
</evidence>
<dbReference type="NCBIfam" id="TIGR03025">
    <property type="entry name" value="EPS_sugtrans"/>
    <property type="match status" value="1"/>
</dbReference>
<dbReference type="PANTHER" id="PTHR30576">
    <property type="entry name" value="COLANIC BIOSYNTHESIS UDP-GLUCOSE LIPID CARRIER TRANSFERASE"/>
    <property type="match status" value="1"/>
</dbReference>
<evidence type="ECO:0000256" key="4">
    <source>
        <dbReference type="ARBA" id="ARBA00022692"/>
    </source>
</evidence>
<feature type="domain" description="Bacterial sugar transferase" evidence="8">
    <location>
        <begin position="277"/>
        <end position="479"/>
    </location>
</feature>
<reference evidence="9 10" key="1">
    <citation type="submission" date="2015-09" db="EMBL/GenBank/DDBJ databases">
        <authorList>
            <consortium name="Pathogen Informatics"/>
        </authorList>
    </citation>
    <scope>NUCLEOTIDE SEQUENCE [LARGE SCALE GENOMIC DNA]</scope>
    <source>
        <strain evidence="9 10">2789STDY5834863</strain>
    </source>
</reference>
<evidence type="ECO:0000256" key="7">
    <source>
        <dbReference type="SAM" id="Phobius"/>
    </source>
</evidence>
<evidence type="ECO:0000313" key="9">
    <source>
        <dbReference type="EMBL" id="CUO62688.1"/>
    </source>
</evidence>
<feature type="transmembrane region" description="Helical" evidence="7">
    <location>
        <begin position="15"/>
        <end position="33"/>
    </location>
</feature>
<accession>A0A174GND8</accession>
<dbReference type="GO" id="GO:0016780">
    <property type="term" value="F:phosphotransferase activity, for other substituted phosphate groups"/>
    <property type="evidence" value="ECO:0007669"/>
    <property type="project" value="TreeGrafter"/>
</dbReference>
<sequence>MYRKKSRGWYKHKDFILIDLACLFMALILAYLIRNGSVRNLFTLGIYRNVMIFVILVDLFLIILFESYKGVLRRGRYQELRSVIRQMILIELASGLYLFTVSGGHTFSRIILYLMGIIYVLLSYCTRIIWKKRLLHKMAEGGEHSLYIVTNYDLASKVIQNVKEHNYNRYNINGLILIDKDMTGKEIAGVPVVADLNNASSFICQQWVDEVFVNVDETYPYPQELIEELLEMGMPVHVNLAKVRSTPGQKQFVEAIGGYTVLTTTMNYATDRQALAKRVLDILGGLVGCFLTGIIFIFIAPAIYISSPGPIFFSQTRIGKNGKPFKMYKFRSMYMDAEERKAELMAQNKMSDGRMFKLDFDPRVIGNKILPDGTRKTGIGEFIRKTSLDEFPQFWNVLNGSMSLVGTRPILQDELRQYELHHRARIAIKPGITGMWQVSGRSDITDFEEVVRLDTEYISNWNFGLDIKILFKTVIMVLKREGSV</sequence>
<keyword evidence="5 7" id="KW-1133">Transmembrane helix</keyword>
<evidence type="ECO:0000256" key="3">
    <source>
        <dbReference type="ARBA" id="ARBA00022679"/>
    </source>
</evidence>
<protein>
    <submittedName>
        <fullName evidence="9">Putative colanic biosynthesis UDP-glucose lipid carrier transferase</fullName>
    </submittedName>
</protein>
<dbReference type="InterPro" id="IPR017475">
    <property type="entry name" value="EPS_sugar_tfrase"/>
</dbReference>
<dbReference type="Proteomes" id="UP000095431">
    <property type="component" value="Unassembled WGS sequence"/>
</dbReference>
<feature type="transmembrane region" description="Helical" evidence="7">
    <location>
        <begin position="45"/>
        <end position="65"/>
    </location>
</feature>
<gene>
    <name evidence="9" type="primary">wcaJ_3</name>
    <name evidence="9" type="ORF">ERS852478_03380</name>
</gene>
<evidence type="ECO:0000256" key="1">
    <source>
        <dbReference type="ARBA" id="ARBA00004141"/>
    </source>
</evidence>
<feature type="transmembrane region" description="Helical" evidence="7">
    <location>
        <begin position="110"/>
        <end position="130"/>
    </location>
</feature>
<dbReference type="Pfam" id="PF13727">
    <property type="entry name" value="CoA_binding_3"/>
    <property type="match status" value="1"/>
</dbReference>
<evidence type="ECO:0000313" key="10">
    <source>
        <dbReference type="Proteomes" id="UP000095431"/>
    </source>
</evidence>
<comment type="subcellular location">
    <subcellularLocation>
        <location evidence="1">Membrane</location>
        <topology evidence="1">Multi-pass membrane protein</topology>
    </subcellularLocation>
</comment>
<comment type="similarity">
    <text evidence="2">Belongs to the bacterial sugar transferase family.</text>
</comment>
<dbReference type="EMBL" id="CYZN01000033">
    <property type="protein sequence ID" value="CUO62688.1"/>
    <property type="molecule type" value="Genomic_DNA"/>
</dbReference>
<dbReference type="RefSeq" id="WP_055201390.1">
    <property type="nucleotide sequence ID" value="NZ_BTHH01000030.1"/>
</dbReference>
<feature type="transmembrane region" description="Helical" evidence="7">
    <location>
        <begin position="282"/>
        <end position="305"/>
    </location>
</feature>
<dbReference type="Gene3D" id="3.40.50.720">
    <property type="entry name" value="NAD(P)-binding Rossmann-like Domain"/>
    <property type="match status" value="1"/>
</dbReference>
<organism evidence="9 10">
    <name type="scientific">Blautia wexlerae</name>
    <dbReference type="NCBI Taxonomy" id="418240"/>
    <lineage>
        <taxon>Bacteria</taxon>
        <taxon>Bacillati</taxon>
        <taxon>Bacillota</taxon>
        <taxon>Clostridia</taxon>
        <taxon>Lachnospirales</taxon>
        <taxon>Lachnospiraceae</taxon>
        <taxon>Blautia</taxon>
    </lineage>
</organism>
<dbReference type="Pfam" id="PF02397">
    <property type="entry name" value="Bac_transf"/>
    <property type="match status" value="1"/>
</dbReference>
<dbReference type="PANTHER" id="PTHR30576:SF10">
    <property type="entry name" value="SLL5057 PROTEIN"/>
    <property type="match status" value="1"/>
</dbReference>
<dbReference type="InterPro" id="IPR003362">
    <property type="entry name" value="Bact_transf"/>
</dbReference>
<keyword evidence="6 7" id="KW-0472">Membrane</keyword>
<proteinExistence type="inferred from homology"/>
<keyword evidence="4 7" id="KW-0812">Transmembrane</keyword>
<evidence type="ECO:0000259" key="8">
    <source>
        <dbReference type="Pfam" id="PF02397"/>
    </source>
</evidence>
<dbReference type="AlphaFoldDB" id="A0A174GND8"/>
<name>A0A174GND8_9FIRM</name>
<evidence type="ECO:0000256" key="5">
    <source>
        <dbReference type="ARBA" id="ARBA00022989"/>
    </source>
</evidence>
<dbReference type="GO" id="GO:0016020">
    <property type="term" value="C:membrane"/>
    <property type="evidence" value="ECO:0007669"/>
    <property type="project" value="UniProtKB-SubCell"/>
</dbReference>
<evidence type="ECO:0000256" key="2">
    <source>
        <dbReference type="ARBA" id="ARBA00006464"/>
    </source>
</evidence>